<dbReference type="GO" id="GO:0005615">
    <property type="term" value="C:extracellular space"/>
    <property type="evidence" value="ECO:0007669"/>
    <property type="project" value="InterPro"/>
</dbReference>
<evidence type="ECO:0000256" key="2">
    <source>
        <dbReference type="ARBA" id="ARBA00006426"/>
    </source>
</evidence>
<keyword evidence="4" id="KW-0539">Nucleus</keyword>
<evidence type="ECO:0000259" key="5">
    <source>
        <dbReference type="Pfam" id="PF00079"/>
    </source>
</evidence>
<dbReference type="PANTHER" id="PTHR11461">
    <property type="entry name" value="SERINE PROTEASE INHIBITOR, SERPIN"/>
    <property type="match status" value="1"/>
</dbReference>
<sequence>MESLSASTNTFTLDLYKKLDVTSKGQNIFFAPWSIASALAMVYLGANGDTATQIAKVSSEISSVSHKAGSHVTCVIYLPTWNKKKQHERTVICHHVGCKKKTLHAVLQDTVLPIYFQRAPFSATTSTFSLKLVWQSEAMDIRDCLLILHTQLVSSLKPSLAAQQQQQHLCL</sequence>
<dbReference type="InterPro" id="IPR042178">
    <property type="entry name" value="Serpin_sf_1"/>
</dbReference>
<evidence type="ECO:0000256" key="1">
    <source>
        <dbReference type="ARBA" id="ARBA00004123"/>
    </source>
</evidence>
<comment type="similarity">
    <text evidence="2">Belongs to the serpin family. Ov-serpin subfamily.</text>
</comment>
<dbReference type="SUPFAM" id="SSF56574">
    <property type="entry name" value="Serpins"/>
    <property type="match status" value="1"/>
</dbReference>
<accession>A0A2P4S669</accession>
<dbReference type="InterPro" id="IPR023796">
    <property type="entry name" value="Serpin_dom"/>
</dbReference>
<dbReference type="AlphaFoldDB" id="A0A2P4S669"/>
<dbReference type="GO" id="GO:0004867">
    <property type="term" value="F:serine-type endopeptidase inhibitor activity"/>
    <property type="evidence" value="ECO:0007669"/>
    <property type="project" value="InterPro"/>
</dbReference>
<evidence type="ECO:0000313" key="7">
    <source>
        <dbReference type="Proteomes" id="UP000237246"/>
    </source>
</evidence>
<dbReference type="Pfam" id="PF00079">
    <property type="entry name" value="Serpin"/>
    <property type="match status" value="1"/>
</dbReference>
<keyword evidence="3" id="KW-0646">Protease inhibitor</keyword>
<keyword evidence="7" id="KW-1185">Reference proteome</keyword>
<dbReference type="Proteomes" id="UP000237246">
    <property type="component" value="Unassembled WGS sequence"/>
</dbReference>
<protein>
    <recommendedName>
        <fullName evidence="5">Serpin domain-containing protein</fullName>
    </recommendedName>
</protein>
<dbReference type="InterPro" id="IPR000215">
    <property type="entry name" value="Serpin_fam"/>
</dbReference>
<dbReference type="OrthoDB" id="9102625at2759"/>
<dbReference type="PANTHER" id="PTHR11461:SF175">
    <property type="entry name" value="SERPIN B10"/>
    <property type="match status" value="1"/>
</dbReference>
<name>A0A2P4S669_BAMTH</name>
<comment type="caution">
    <text evidence="6">The sequence shown here is derived from an EMBL/GenBank/DDBJ whole genome shotgun (WGS) entry which is preliminary data.</text>
</comment>
<gene>
    <name evidence="6" type="ORF">CIB84_016697</name>
</gene>
<evidence type="ECO:0000256" key="3">
    <source>
        <dbReference type="ARBA" id="ARBA00022690"/>
    </source>
</evidence>
<comment type="subcellular location">
    <subcellularLocation>
        <location evidence="1">Nucleus</location>
    </subcellularLocation>
</comment>
<dbReference type="GO" id="GO:0005634">
    <property type="term" value="C:nucleus"/>
    <property type="evidence" value="ECO:0007669"/>
    <property type="project" value="UniProtKB-SubCell"/>
</dbReference>
<dbReference type="Gene3D" id="3.30.497.10">
    <property type="entry name" value="Antithrombin, subunit I, domain 2"/>
    <property type="match status" value="1"/>
</dbReference>
<organism evidence="6 7">
    <name type="scientific">Bambusicola thoracicus</name>
    <name type="common">Chinese bamboo-partridge</name>
    <name type="synonym">Perdix thoracica</name>
    <dbReference type="NCBI Taxonomy" id="9083"/>
    <lineage>
        <taxon>Eukaryota</taxon>
        <taxon>Metazoa</taxon>
        <taxon>Chordata</taxon>
        <taxon>Craniata</taxon>
        <taxon>Vertebrata</taxon>
        <taxon>Euteleostomi</taxon>
        <taxon>Archelosauria</taxon>
        <taxon>Archosauria</taxon>
        <taxon>Dinosauria</taxon>
        <taxon>Saurischia</taxon>
        <taxon>Theropoda</taxon>
        <taxon>Coelurosauria</taxon>
        <taxon>Aves</taxon>
        <taxon>Neognathae</taxon>
        <taxon>Galloanserae</taxon>
        <taxon>Galliformes</taxon>
        <taxon>Phasianidae</taxon>
        <taxon>Perdicinae</taxon>
        <taxon>Bambusicola</taxon>
    </lineage>
</organism>
<proteinExistence type="inferred from homology"/>
<dbReference type="InterPro" id="IPR036186">
    <property type="entry name" value="Serpin_sf"/>
</dbReference>
<reference evidence="6 7" key="1">
    <citation type="submission" date="2018-01" db="EMBL/GenBank/DDBJ databases">
        <title>Comparison of the Chinese Bamboo Partridge and Red Junglefowl genome sequences highlights the importance of demography in genome evolution.</title>
        <authorList>
            <person name="Tiley G.P."/>
            <person name="Kimball R.T."/>
            <person name="Braun E.L."/>
            <person name="Burleigh J.G."/>
        </authorList>
    </citation>
    <scope>NUCLEOTIDE SEQUENCE [LARGE SCALE GENOMIC DNA]</scope>
    <source>
        <strain evidence="6">RTK389</strain>
        <tissue evidence="6">Blood</tissue>
    </source>
</reference>
<feature type="domain" description="Serpin" evidence="5">
    <location>
        <begin position="7"/>
        <end position="76"/>
    </location>
</feature>
<evidence type="ECO:0000256" key="4">
    <source>
        <dbReference type="ARBA" id="ARBA00023242"/>
    </source>
</evidence>
<dbReference type="EMBL" id="PPHD01099118">
    <property type="protein sequence ID" value="POI19558.1"/>
    <property type="molecule type" value="Genomic_DNA"/>
</dbReference>
<evidence type="ECO:0000313" key="6">
    <source>
        <dbReference type="EMBL" id="POI19558.1"/>
    </source>
</evidence>